<dbReference type="EMBL" id="KN833688">
    <property type="protein sequence ID" value="KIK29785.1"/>
    <property type="molecule type" value="Genomic_DNA"/>
</dbReference>
<organism evidence="1 2">
    <name type="scientific">Pisolithus microcarpus 441</name>
    <dbReference type="NCBI Taxonomy" id="765257"/>
    <lineage>
        <taxon>Eukaryota</taxon>
        <taxon>Fungi</taxon>
        <taxon>Dikarya</taxon>
        <taxon>Basidiomycota</taxon>
        <taxon>Agaricomycotina</taxon>
        <taxon>Agaricomycetes</taxon>
        <taxon>Agaricomycetidae</taxon>
        <taxon>Boletales</taxon>
        <taxon>Sclerodermatineae</taxon>
        <taxon>Pisolithaceae</taxon>
        <taxon>Pisolithus</taxon>
    </lineage>
</organism>
<dbReference type="HOGENOM" id="CLU_2400537_0_0_1"/>
<evidence type="ECO:0000313" key="1">
    <source>
        <dbReference type="EMBL" id="KIK29785.1"/>
    </source>
</evidence>
<dbReference type="Proteomes" id="UP000054018">
    <property type="component" value="Unassembled WGS sequence"/>
</dbReference>
<name>A0A0C9YXC4_9AGAM</name>
<keyword evidence="2" id="KW-1185">Reference proteome</keyword>
<protein>
    <submittedName>
        <fullName evidence="1">Unplaced genomic scaffold scaffold_4, whole genome shotgun sequence</fullName>
    </submittedName>
</protein>
<accession>A0A0C9YXC4</accession>
<evidence type="ECO:0000313" key="2">
    <source>
        <dbReference type="Proteomes" id="UP000054018"/>
    </source>
</evidence>
<gene>
    <name evidence="1" type="ORF">PISMIDRAFT_441412</name>
</gene>
<dbReference type="AlphaFoldDB" id="A0A0C9YXC4"/>
<sequence>MFTLAHHISQIQSPREARVVRYESRSRTRAVRTWSSVHPHWPITFCLRGPRGTCHSEVVSPLPRTCRGYVLKGLPFSQTVRHIRIHLQQDSHC</sequence>
<reference evidence="2" key="2">
    <citation type="submission" date="2015-01" db="EMBL/GenBank/DDBJ databases">
        <title>Evolutionary Origins and Diversification of the Mycorrhizal Mutualists.</title>
        <authorList>
            <consortium name="DOE Joint Genome Institute"/>
            <consortium name="Mycorrhizal Genomics Consortium"/>
            <person name="Kohler A."/>
            <person name="Kuo A."/>
            <person name="Nagy L.G."/>
            <person name="Floudas D."/>
            <person name="Copeland A."/>
            <person name="Barry K.W."/>
            <person name="Cichocki N."/>
            <person name="Veneault-Fourrey C."/>
            <person name="LaButti K."/>
            <person name="Lindquist E.A."/>
            <person name="Lipzen A."/>
            <person name="Lundell T."/>
            <person name="Morin E."/>
            <person name="Murat C."/>
            <person name="Riley R."/>
            <person name="Ohm R."/>
            <person name="Sun H."/>
            <person name="Tunlid A."/>
            <person name="Henrissat B."/>
            <person name="Grigoriev I.V."/>
            <person name="Hibbett D.S."/>
            <person name="Martin F."/>
        </authorList>
    </citation>
    <scope>NUCLEOTIDE SEQUENCE [LARGE SCALE GENOMIC DNA]</scope>
    <source>
        <strain evidence="2">441</strain>
    </source>
</reference>
<proteinExistence type="predicted"/>
<reference evidence="1 2" key="1">
    <citation type="submission" date="2014-04" db="EMBL/GenBank/DDBJ databases">
        <authorList>
            <consortium name="DOE Joint Genome Institute"/>
            <person name="Kuo A."/>
            <person name="Kohler A."/>
            <person name="Costa M.D."/>
            <person name="Nagy L.G."/>
            <person name="Floudas D."/>
            <person name="Copeland A."/>
            <person name="Barry K.W."/>
            <person name="Cichocki N."/>
            <person name="Veneault-Fourrey C."/>
            <person name="LaButti K."/>
            <person name="Lindquist E.A."/>
            <person name="Lipzen A."/>
            <person name="Lundell T."/>
            <person name="Morin E."/>
            <person name="Murat C."/>
            <person name="Sun H."/>
            <person name="Tunlid A."/>
            <person name="Henrissat B."/>
            <person name="Grigoriev I.V."/>
            <person name="Hibbett D.S."/>
            <person name="Martin F."/>
            <person name="Nordberg H.P."/>
            <person name="Cantor M.N."/>
            <person name="Hua S.X."/>
        </authorList>
    </citation>
    <scope>NUCLEOTIDE SEQUENCE [LARGE SCALE GENOMIC DNA]</scope>
    <source>
        <strain evidence="1 2">441</strain>
    </source>
</reference>